<dbReference type="Proteomes" id="UP000799755">
    <property type="component" value="Unassembled WGS sequence"/>
</dbReference>
<comment type="caution">
    <text evidence="1">The sequence shown here is derived from an EMBL/GenBank/DDBJ whole genome shotgun (WGS) entry which is preliminary data.</text>
</comment>
<feature type="non-terminal residue" evidence="1">
    <location>
        <position position="143"/>
    </location>
</feature>
<accession>A0ACB6R4U9</accession>
<reference evidence="1" key="1">
    <citation type="journal article" date="2020" name="Stud. Mycol.">
        <title>101 Dothideomycetes genomes: a test case for predicting lifestyles and emergence of pathogens.</title>
        <authorList>
            <person name="Haridas S."/>
            <person name="Albert R."/>
            <person name="Binder M."/>
            <person name="Bloem J."/>
            <person name="Labutti K."/>
            <person name="Salamov A."/>
            <person name="Andreopoulos B."/>
            <person name="Baker S."/>
            <person name="Barry K."/>
            <person name="Bills G."/>
            <person name="Bluhm B."/>
            <person name="Cannon C."/>
            <person name="Castanera R."/>
            <person name="Culley D."/>
            <person name="Daum C."/>
            <person name="Ezra D."/>
            <person name="Gonzalez J."/>
            <person name="Henrissat B."/>
            <person name="Kuo A."/>
            <person name="Liang C."/>
            <person name="Lipzen A."/>
            <person name="Lutzoni F."/>
            <person name="Magnuson J."/>
            <person name="Mondo S."/>
            <person name="Nolan M."/>
            <person name="Ohm R."/>
            <person name="Pangilinan J."/>
            <person name="Park H.-J."/>
            <person name="Ramirez L."/>
            <person name="Alfaro M."/>
            <person name="Sun H."/>
            <person name="Tritt A."/>
            <person name="Yoshinaga Y."/>
            <person name="Zwiers L.-H."/>
            <person name="Turgeon B."/>
            <person name="Goodwin S."/>
            <person name="Spatafora J."/>
            <person name="Crous P."/>
            <person name="Grigoriev I."/>
        </authorList>
    </citation>
    <scope>NUCLEOTIDE SEQUENCE</scope>
    <source>
        <strain evidence="1">ATCC 200398</strain>
    </source>
</reference>
<proteinExistence type="predicted"/>
<organism evidence="1 2">
    <name type="scientific">Lindgomyces ingoldianus</name>
    <dbReference type="NCBI Taxonomy" id="673940"/>
    <lineage>
        <taxon>Eukaryota</taxon>
        <taxon>Fungi</taxon>
        <taxon>Dikarya</taxon>
        <taxon>Ascomycota</taxon>
        <taxon>Pezizomycotina</taxon>
        <taxon>Dothideomycetes</taxon>
        <taxon>Pleosporomycetidae</taxon>
        <taxon>Pleosporales</taxon>
        <taxon>Lindgomycetaceae</taxon>
        <taxon>Lindgomyces</taxon>
    </lineage>
</organism>
<evidence type="ECO:0000313" key="2">
    <source>
        <dbReference type="Proteomes" id="UP000799755"/>
    </source>
</evidence>
<evidence type="ECO:0000313" key="1">
    <source>
        <dbReference type="EMBL" id="KAF2474349.1"/>
    </source>
</evidence>
<name>A0ACB6R4U9_9PLEO</name>
<dbReference type="EMBL" id="MU003498">
    <property type="protein sequence ID" value="KAF2474349.1"/>
    <property type="molecule type" value="Genomic_DNA"/>
</dbReference>
<protein>
    <submittedName>
        <fullName evidence="1">Uncharacterized protein</fullName>
    </submittedName>
</protein>
<gene>
    <name evidence="1" type="ORF">BDR25DRAFT_215713</name>
</gene>
<sequence>MVSKFRKGAPKTRTGCITCKIRRIKCDEKKPSCQRCVSTGRKCDGYNPPKEPTPRKTKRLKKSAVVPVPAKQALSALVTTYIPSVDIQASVDERRSFHYFRSRNLSSMPGNFEPYFWNIILLQFSHAFPTVQQSLIALSAIYE</sequence>
<keyword evidence="2" id="KW-1185">Reference proteome</keyword>